<feature type="compositionally biased region" description="Basic and acidic residues" evidence="1">
    <location>
        <begin position="188"/>
        <end position="197"/>
    </location>
</feature>
<comment type="caution">
    <text evidence="3">The sequence shown here is derived from an EMBL/GenBank/DDBJ whole genome shotgun (WGS) entry which is preliminary data.</text>
</comment>
<keyword evidence="2" id="KW-0472">Membrane</keyword>
<accession>A0A8H3LZD9</accession>
<sequence length="400" mass="47167">MVNPLHEQPILFRRLRILQLSTVLIIIFLEIIQVIAFVGTLKNANPIAYYFSPITFNLYGVKLLYHVVIVFTLLSNTYYFARFSHRWYHGPYQTDIYVDLFTLSRCPSIGITNVYPLLKGVTWDCVNEAFGSNIDFLIRVECNGYLFSTIFGWFMIIEFFTSTLLYLKLWNTRNWWDNNTAVEEDESERGINLRTDEETSSTKSTEISPYEQHRLELNLEIVLSPKYNFVLRVFQIAVIGVIMILEILQFIYYNAFFVNLLRWPSSHYFSSELKDVYGLKNYYTFVILFTWVDSALYIGLFHKFRAKSDSNVLNIISDLFFTSMWLSVCLTNIIPYYKSIDGLNCPNYKFYSTVEFSDFRSLCQAYFGSMISSWIMFFLFSISSIVSWRAYYITSKELDF</sequence>
<feature type="transmembrane region" description="Helical" evidence="2">
    <location>
        <begin position="20"/>
        <end position="42"/>
    </location>
</feature>
<keyword evidence="2" id="KW-0812">Transmembrane</keyword>
<protein>
    <recommendedName>
        <fullName evidence="5">MARVEL domain-containing protein</fullName>
    </recommendedName>
</protein>
<reference evidence="3" key="1">
    <citation type="submission" date="2019-10" db="EMBL/GenBank/DDBJ databases">
        <title>Conservation and host-specific expression of non-tandemly repeated heterogenous ribosome RNA gene in arbuscular mycorrhizal fungi.</title>
        <authorList>
            <person name="Maeda T."/>
            <person name="Kobayashi Y."/>
            <person name="Nakagawa T."/>
            <person name="Ezawa T."/>
            <person name="Yamaguchi K."/>
            <person name="Bino T."/>
            <person name="Nishimoto Y."/>
            <person name="Shigenobu S."/>
            <person name="Kawaguchi M."/>
        </authorList>
    </citation>
    <scope>NUCLEOTIDE SEQUENCE</scope>
    <source>
        <strain evidence="3">HR1</strain>
    </source>
</reference>
<feature type="transmembrane region" description="Helical" evidence="2">
    <location>
        <begin position="229"/>
        <end position="253"/>
    </location>
</feature>
<evidence type="ECO:0000313" key="3">
    <source>
        <dbReference type="EMBL" id="GES95080.1"/>
    </source>
</evidence>
<evidence type="ECO:0000256" key="2">
    <source>
        <dbReference type="SAM" id="Phobius"/>
    </source>
</evidence>
<gene>
    <name evidence="3" type="ORF">RCL2_002177100</name>
</gene>
<dbReference type="Proteomes" id="UP000615446">
    <property type="component" value="Unassembled WGS sequence"/>
</dbReference>
<evidence type="ECO:0000256" key="1">
    <source>
        <dbReference type="SAM" id="MobiDB-lite"/>
    </source>
</evidence>
<keyword evidence="2" id="KW-1133">Transmembrane helix</keyword>
<evidence type="ECO:0000313" key="4">
    <source>
        <dbReference type="Proteomes" id="UP000615446"/>
    </source>
</evidence>
<evidence type="ECO:0008006" key="5">
    <source>
        <dbReference type="Google" id="ProtNLM"/>
    </source>
</evidence>
<feature type="transmembrane region" description="Helical" evidence="2">
    <location>
        <begin position="282"/>
        <end position="300"/>
    </location>
</feature>
<feature type="transmembrane region" description="Helical" evidence="2">
    <location>
        <begin position="63"/>
        <end position="81"/>
    </location>
</feature>
<feature type="transmembrane region" description="Helical" evidence="2">
    <location>
        <begin position="312"/>
        <end position="334"/>
    </location>
</feature>
<name>A0A8H3LZD9_9GLOM</name>
<proteinExistence type="predicted"/>
<dbReference type="AlphaFoldDB" id="A0A8H3LZD9"/>
<dbReference type="OrthoDB" id="2350677at2759"/>
<feature type="transmembrane region" description="Helical" evidence="2">
    <location>
        <begin position="145"/>
        <end position="167"/>
    </location>
</feature>
<feature type="transmembrane region" description="Helical" evidence="2">
    <location>
        <begin position="365"/>
        <end position="388"/>
    </location>
</feature>
<feature type="region of interest" description="Disordered" evidence="1">
    <location>
        <begin position="187"/>
        <end position="207"/>
    </location>
</feature>
<organism evidence="3 4">
    <name type="scientific">Rhizophagus clarus</name>
    <dbReference type="NCBI Taxonomy" id="94130"/>
    <lineage>
        <taxon>Eukaryota</taxon>
        <taxon>Fungi</taxon>
        <taxon>Fungi incertae sedis</taxon>
        <taxon>Mucoromycota</taxon>
        <taxon>Glomeromycotina</taxon>
        <taxon>Glomeromycetes</taxon>
        <taxon>Glomerales</taxon>
        <taxon>Glomeraceae</taxon>
        <taxon>Rhizophagus</taxon>
    </lineage>
</organism>
<dbReference type="EMBL" id="BLAL01000239">
    <property type="protein sequence ID" value="GES95080.1"/>
    <property type="molecule type" value="Genomic_DNA"/>
</dbReference>